<dbReference type="GO" id="GO:0071360">
    <property type="term" value="P:cellular response to exogenous dsRNA"/>
    <property type="evidence" value="ECO:0007669"/>
    <property type="project" value="TreeGrafter"/>
</dbReference>
<reference evidence="5 6" key="1">
    <citation type="journal article" date="2020" name="Nature">
        <title>Six reference-quality genomes reveal evolution of bat adaptations.</title>
        <authorList>
            <person name="Jebb D."/>
            <person name="Huang Z."/>
            <person name="Pippel M."/>
            <person name="Hughes G.M."/>
            <person name="Lavrichenko K."/>
            <person name="Devanna P."/>
            <person name="Winkler S."/>
            <person name="Jermiin L.S."/>
            <person name="Skirmuntt E.C."/>
            <person name="Katzourakis A."/>
            <person name="Burkitt-Gray L."/>
            <person name="Ray D.A."/>
            <person name="Sullivan K.A.M."/>
            <person name="Roscito J.G."/>
            <person name="Kirilenko B.M."/>
            <person name="Davalos L.M."/>
            <person name="Corthals A.P."/>
            <person name="Power M.L."/>
            <person name="Jones G."/>
            <person name="Ransome R.D."/>
            <person name="Dechmann D.K.N."/>
            <person name="Locatelli A.G."/>
            <person name="Puechmaille S.J."/>
            <person name="Fedrigo O."/>
            <person name="Jarvis E.D."/>
            <person name="Hiller M."/>
            <person name="Vernes S.C."/>
            <person name="Myers E.W."/>
            <person name="Teeling E.C."/>
        </authorList>
    </citation>
    <scope>NUCLEOTIDE SEQUENCE [LARGE SCALE GENOMIC DNA]</scope>
    <source>
        <strain evidence="5">MRouAeg1</strain>
        <tissue evidence="5">Muscle</tissue>
    </source>
</reference>
<dbReference type="InterPro" id="IPR024810">
    <property type="entry name" value="MAB21L/cGLR"/>
</dbReference>
<dbReference type="PANTHER" id="PTHR10656">
    <property type="entry name" value="CELL FATE DETERMINING PROTEIN MAB21-RELATED"/>
    <property type="match status" value="1"/>
</dbReference>
<dbReference type="FunFam" id="3.30.460.90:FF:000005">
    <property type="entry name" value="Cyclic GMP-AMP synthase"/>
    <property type="match status" value="1"/>
</dbReference>
<dbReference type="InterPro" id="IPR046906">
    <property type="entry name" value="Mab-21_HhH/H2TH-like"/>
</dbReference>
<dbReference type="GO" id="GO:0002230">
    <property type="term" value="P:positive regulation of defense response to virus by host"/>
    <property type="evidence" value="ECO:0007669"/>
    <property type="project" value="TreeGrafter"/>
</dbReference>
<dbReference type="Pfam" id="PF03281">
    <property type="entry name" value="Mab-21"/>
    <property type="match status" value="1"/>
</dbReference>
<dbReference type="GO" id="GO:0002218">
    <property type="term" value="P:activation of innate immune response"/>
    <property type="evidence" value="ECO:0007669"/>
    <property type="project" value="TreeGrafter"/>
</dbReference>
<dbReference type="GO" id="GO:0032481">
    <property type="term" value="P:positive regulation of type I interferon production"/>
    <property type="evidence" value="ECO:0007669"/>
    <property type="project" value="TreeGrafter"/>
</dbReference>
<dbReference type="GO" id="GO:2000042">
    <property type="term" value="P:negative regulation of double-strand break repair via homologous recombination"/>
    <property type="evidence" value="ECO:0007669"/>
    <property type="project" value="TreeGrafter"/>
</dbReference>
<feature type="domain" description="Mab-21-like nucleotidyltransferase" evidence="3">
    <location>
        <begin position="213"/>
        <end position="390"/>
    </location>
</feature>
<dbReference type="Gene3D" id="1.10.1410.40">
    <property type="match status" value="1"/>
</dbReference>
<name>A0A7J8K6B2_ROUAE</name>
<feature type="domain" description="Mab-21-like HhH/H2TH-like" evidence="4">
    <location>
        <begin position="406"/>
        <end position="450"/>
    </location>
</feature>
<dbReference type="Pfam" id="PF20266">
    <property type="entry name" value="Mab-21_C"/>
    <property type="match status" value="1"/>
</dbReference>
<dbReference type="SMART" id="SM01265">
    <property type="entry name" value="Mab-21"/>
    <property type="match status" value="1"/>
</dbReference>
<comment type="similarity">
    <text evidence="1">Belongs to the mab-21 family.</text>
</comment>
<feature type="compositionally biased region" description="Basic and acidic residues" evidence="2">
    <location>
        <begin position="66"/>
        <end position="75"/>
    </location>
</feature>
<feature type="compositionally biased region" description="Basic residues" evidence="2">
    <location>
        <begin position="1"/>
        <end position="10"/>
    </location>
</feature>
<dbReference type="GO" id="GO:0005829">
    <property type="term" value="C:cytosol"/>
    <property type="evidence" value="ECO:0007669"/>
    <property type="project" value="TreeGrafter"/>
</dbReference>
<dbReference type="GO" id="GO:0061501">
    <property type="term" value="F:2',3'-cyclic GMP-AMP synthase activity"/>
    <property type="evidence" value="ECO:0007669"/>
    <property type="project" value="TreeGrafter"/>
</dbReference>
<dbReference type="GO" id="GO:0003682">
    <property type="term" value="F:chromatin binding"/>
    <property type="evidence" value="ECO:0007669"/>
    <property type="project" value="TreeGrafter"/>
</dbReference>
<dbReference type="PANTHER" id="PTHR10656:SF35">
    <property type="entry name" value="CYCLIC GMP-AMP SYNTHASE"/>
    <property type="match status" value="1"/>
</dbReference>
<dbReference type="GO" id="GO:0003690">
    <property type="term" value="F:double-stranded DNA binding"/>
    <property type="evidence" value="ECO:0007669"/>
    <property type="project" value="TreeGrafter"/>
</dbReference>
<accession>A0A7J8K6B2</accession>
<comment type="caution">
    <text evidence="5">The sequence shown here is derived from an EMBL/GenBank/DDBJ whole genome shotgun (WGS) entry which is preliminary data.</text>
</comment>
<organism evidence="5 6">
    <name type="scientific">Rousettus aegyptiacus</name>
    <name type="common">Egyptian fruit bat</name>
    <name type="synonym">Pteropus aegyptiacus</name>
    <dbReference type="NCBI Taxonomy" id="9407"/>
    <lineage>
        <taxon>Eukaryota</taxon>
        <taxon>Metazoa</taxon>
        <taxon>Chordata</taxon>
        <taxon>Craniata</taxon>
        <taxon>Vertebrata</taxon>
        <taxon>Euteleostomi</taxon>
        <taxon>Mammalia</taxon>
        <taxon>Eutheria</taxon>
        <taxon>Laurasiatheria</taxon>
        <taxon>Chiroptera</taxon>
        <taxon>Yinpterochiroptera</taxon>
        <taxon>Pteropodoidea</taxon>
        <taxon>Pteropodidae</taxon>
        <taxon>Rousettinae</taxon>
        <taxon>Rousettus</taxon>
    </lineage>
</organism>
<proteinExistence type="inferred from homology"/>
<feature type="region of interest" description="Disordered" evidence="2">
    <location>
        <begin position="1"/>
        <end position="157"/>
    </location>
</feature>
<evidence type="ECO:0000256" key="1">
    <source>
        <dbReference type="ARBA" id="ARBA00008307"/>
    </source>
</evidence>
<evidence type="ECO:0000313" key="6">
    <source>
        <dbReference type="Proteomes" id="UP000593571"/>
    </source>
</evidence>
<dbReference type="Proteomes" id="UP000593571">
    <property type="component" value="Unassembled WGS sequence"/>
</dbReference>
<evidence type="ECO:0000259" key="3">
    <source>
        <dbReference type="Pfam" id="PF03281"/>
    </source>
</evidence>
<dbReference type="InterPro" id="IPR046903">
    <property type="entry name" value="Mab-21-like_nuc_Trfase"/>
</dbReference>
<evidence type="ECO:0000259" key="4">
    <source>
        <dbReference type="Pfam" id="PF20266"/>
    </source>
</evidence>
<dbReference type="GO" id="GO:0005634">
    <property type="term" value="C:nucleus"/>
    <property type="evidence" value="ECO:0007669"/>
    <property type="project" value="TreeGrafter"/>
</dbReference>
<dbReference type="GO" id="GO:0038001">
    <property type="term" value="P:paracrine signaling"/>
    <property type="evidence" value="ECO:0007669"/>
    <property type="project" value="TreeGrafter"/>
</dbReference>
<gene>
    <name evidence="5" type="ORF">HJG63_002776</name>
</gene>
<feature type="compositionally biased region" description="Polar residues" evidence="2">
    <location>
        <begin position="52"/>
        <end position="65"/>
    </location>
</feature>
<keyword evidence="6" id="KW-1185">Reference proteome</keyword>
<sequence>MDPRRGKATRSARASAPNASPPSASAPSAKGAARKPSESPVVPAAARRKAQTRGSTRSSGSQQKESAPDPQERPPARARRAGTKKVPRSAEDAVDGQEGPVEGPQRPAATRPPLSRGGSRRTRGTRSAPERRPPPVPAVPRGPDPLAPEDMLDEEMAPDSWNLRPVLERLKLRRQEISEAAEVVNRVVDQLLRRVRSFKSEFKDVTLLRAGSYYEQVKISAPDEFDVMFKLSLPRIELLEYRGSGAHYFVKFKRDPKGNPLSQFLEGEFLSASKMLSKFREIIKEEIKNIEGTDVEMKRKKRGSPAVTLLITKPKAISVDIILTLEVRGSWPASTEEGLPISNWLGVKVRRSLRLEPFYLVPKFAKEGNDFQEETWRLSFSHIEKHILKNHGQSKTCCEVGGVKCCRKECLKLMKYLLEELKKKFGNRKELNQFCSYHMKITFLHIYKYHRTVAYSIQHSNMLYSFVA</sequence>
<feature type="compositionally biased region" description="Low complexity" evidence="2">
    <location>
        <begin position="11"/>
        <end position="31"/>
    </location>
</feature>
<evidence type="ECO:0000256" key="2">
    <source>
        <dbReference type="SAM" id="MobiDB-lite"/>
    </source>
</evidence>
<feature type="compositionally biased region" description="Basic residues" evidence="2">
    <location>
        <begin position="76"/>
        <end position="87"/>
    </location>
</feature>
<dbReference type="EMBL" id="JACASE010000001">
    <property type="protein sequence ID" value="KAF6504395.1"/>
    <property type="molecule type" value="Genomic_DNA"/>
</dbReference>
<feature type="compositionally biased region" description="Pro residues" evidence="2">
    <location>
        <begin position="134"/>
        <end position="146"/>
    </location>
</feature>
<dbReference type="AlphaFoldDB" id="A0A7J8K6B2"/>
<dbReference type="GO" id="GO:0006974">
    <property type="term" value="P:DNA damage response"/>
    <property type="evidence" value="ECO:0007669"/>
    <property type="project" value="TreeGrafter"/>
</dbReference>
<dbReference type="Gene3D" id="3.30.460.90">
    <property type="match status" value="1"/>
</dbReference>
<dbReference type="GO" id="GO:0035861">
    <property type="term" value="C:site of double-strand break"/>
    <property type="evidence" value="ECO:0007669"/>
    <property type="project" value="TreeGrafter"/>
</dbReference>
<evidence type="ECO:0000313" key="5">
    <source>
        <dbReference type="EMBL" id="KAF6504395.1"/>
    </source>
</evidence>
<protein>
    <submittedName>
        <fullName evidence="5">Cyclic GMP-AMP synthase</fullName>
    </submittedName>
</protein>